<sequence>MTCVPKLLTTEELDRAKYESTSGDSAQHDWLETWRESIFGHLAALDAQAAKVPEVVRVAEAHGWNGVDNAKHLATFLEDELGALAKLRAQKSPPTPEEVERDREAVQYAVEGYANLTQDKAEEDRAHDVALPALSRLATQAARVPAMETRITELEASATEAKAEFDRGEWVGAAGYRELLERFQKAKSERDAAKQLAEAQALDMEDCRRQRQEAQAKRDVARTEVETLRAQYSEERERNRAKYAEIKTLRERVATLEQRVADQEREKAELRASEGAAVERERQQHARAIEAESHVRELEEGITYALHALGTADAHPNVRERLRAALATHSAPSPGAVGRCCSEGRNVACGTCTKHWTCDVHGETHTPPPRLLEGTDDRGQAEAGPGRAQGAHEPHSEGADVPEVPPQVRGDAAPARPVDSGASVPMVQVGGSGGDVNPPGLLEAVGKTVAAWDNAGENGGKDAMDALEGSMAALRAAFDAAKYRVEAFREPPEPELALKVEALEKQLADAHEAHAVEKMGLQHDVDVLREELRIPPPPPKVWADLRDAVARLPKPSGHSGDEESGEHDADCELCGWEAIQEMAHATRRVPAPLGLLEAVGRVLDLAASPFNGGDTAWRNALDTLRAAYDAAKGGEAHTACVKCHKPITWDSSGGENGRGAWAHDGNASPGCRPEPRVVLADATCPNCKADHEDAAKYRAAVEGIQRARNLLLYPTVTWDETVPEVLRVLAMLVSDAPAPSETLDKARVVEVLTGIIADPESSLDADRACRRVARRLGLSLDTPPSGPGGGDIDNLDGESPAVEAVRLAAEAGLPVRVTTRSRIAPTPTPEVSPLTPDVAWEDKEVRVLGDGTLLIFGPHGWEDGPFTKTMRLQRLARALAEAKRETAHAQGLVDVAARATSQAVRVAAEMGAENMREQAAEECDETANDAEVPAHTREVARLLAKCIRALPLLGKAVRRG</sequence>
<evidence type="ECO:0000256" key="1">
    <source>
        <dbReference type="SAM" id="Coils"/>
    </source>
</evidence>
<evidence type="ECO:0000313" key="4">
    <source>
        <dbReference type="EMBL" id="SDD65843.1"/>
    </source>
</evidence>
<name>A0A511HPJ6_9BACT</name>
<protein>
    <submittedName>
        <fullName evidence="3">Uncharacterized protein</fullName>
    </submittedName>
</protein>
<dbReference type="Proteomes" id="UP000321224">
    <property type="component" value="Unassembled WGS sequence"/>
</dbReference>
<feature type="region of interest" description="Disordered" evidence="2">
    <location>
        <begin position="364"/>
        <end position="423"/>
    </location>
</feature>
<dbReference type="PANTHER" id="PTHR23159:SF66">
    <property type="entry name" value="OS04G0158400 PROTEIN"/>
    <property type="match status" value="1"/>
</dbReference>
<dbReference type="EMBL" id="BJVY01000078">
    <property type="protein sequence ID" value="GEL75510.1"/>
    <property type="molecule type" value="Genomic_DNA"/>
</dbReference>
<dbReference type="AlphaFoldDB" id="A0A511HPJ6"/>
<evidence type="ECO:0000256" key="2">
    <source>
        <dbReference type="SAM" id="MobiDB-lite"/>
    </source>
</evidence>
<evidence type="ECO:0000313" key="6">
    <source>
        <dbReference type="Proteomes" id="UP000321224"/>
    </source>
</evidence>
<comment type="caution">
    <text evidence="3">The sequence shown here is derived from an EMBL/GenBank/DDBJ whole genome shotgun (WGS) entry which is preliminary data.</text>
</comment>
<keyword evidence="1" id="KW-0175">Coiled coil</keyword>
<evidence type="ECO:0000313" key="3">
    <source>
        <dbReference type="EMBL" id="GEL75510.1"/>
    </source>
</evidence>
<reference evidence="3 6" key="2">
    <citation type="submission" date="2019-07" db="EMBL/GenBank/DDBJ databases">
        <title>Whole genome shotgun sequence of Myxococcus virescens NBRC 100334.</title>
        <authorList>
            <person name="Hosoyama A."/>
            <person name="Uohara A."/>
            <person name="Ohji S."/>
            <person name="Ichikawa N."/>
        </authorList>
    </citation>
    <scope>NUCLEOTIDE SEQUENCE [LARGE SCALE GENOMIC DNA]</scope>
    <source>
        <strain evidence="3 6">NBRC 100334</strain>
    </source>
</reference>
<reference evidence="4 5" key="1">
    <citation type="submission" date="2016-10" db="EMBL/GenBank/DDBJ databases">
        <authorList>
            <person name="Varghese N."/>
            <person name="Submissions S."/>
        </authorList>
    </citation>
    <scope>NUCLEOTIDE SEQUENCE [LARGE SCALE GENOMIC DNA]</scope>
    <source>
        <strain evidence="4 5">DSM 2260</strain>
    </source>
</reference>
<gene>
    <name evidence="3" type="ORF">MVI01_72940</name>
    <name evidence="4" type="ORF">SAMN04488504_102159</name>
</gene>
<evidence type="ECO:0000313" key="5">
    <source>
        <dbReference type="Proteomes" id="UP000198717"/>
    </source>
</evidence>
<dbReference type="EMBL" id="FNAJ01000002">
    <property type="protein sequence ID" value="SDD65843.1"/>
    <property type="molecule type" value="Genomic_DNA"/>
</dbReference>
<proteinExistence type="predicted"/>
<feature type="coiled-coil region" evidence="1">
    <location>
        <begin position="144"/>
        <end position="273"/>
    </location>
</feature>
<organism evidence="3 6">
    <name type="scientific">Myxococcus virescens</name>
    <dbReference type="NCBI Taxonomy" id="83456"/>
    <lineage>
        <taxon>Bacteria</taxon>
        <taxon>Pseudomonadati</taxon>
        <taxon>Myxococcota</taxon>
        <taxon>Myxococcia</taxon>
        <taxon>Myxococcales</taxon>
        <taxon>Cystobacterineae</taxon>
        <taxon>Myxococcaceae</taxon>
        <taxon>Myxococcus</taxon>
    </lineage>
</organism>
<dbReference type="PANTHER" id="PTHR23159">
    <property type="entry name" value="CENTROSOMAL PROTEIN 2"/>
    <property type="match status" value="1"/>
</dbReference>
<dbReference type="RefSeq" id="WP_090487515.1">
    <property type="nucleotide sequence ID" value="NZ_BJVY01000078.1"/>
</dbReference>
<accession>A0A511HPJ6</accession>
<keyword evidence="5" id="KW-1185">Reference proteome</keyword>
<dbReference type="Proteomes" id="UP000198717">
    <property type="component" value="Unassembled WGS sequence"/>
</dbReference>